<protein>
    <recommendedName>
        <fullName evidence="4">CARDB domain-containing protein</fullName>
    </recommendedName>
</protein>
<organism evidence="2 3">
    <name type="scientific">Candidatus Neomicrothrix parvicella RN1</name>
    <dbReference type="NCBI Taxonomy" id="1229780"/>
    <lineage>
        <taxon>Bacteria</taxon>
        <taxon>Bacillati</taxon>
        <taxon>Actinomycetota</taxon>
        <taxon>Acidimicrobiia</taxon>
        <taxon>Acidimicrobiales</taxon>
        <taxon>Microthrixaceae</taxon>
        <taxon>Candidatus Neomicrothrix</taxon>
    </lineage>
</organism>
<proteinExistence type="predicted"/>
<evidence type="ECO:0000313" key="2">
    <source>
        <dbReference type="EMBL" id="CCM62449.1"/>
    </source>
</evidence>
<dbReference type="EMBL" id="CANL01000005">
    <property type="protein sequence ID" value="CCM62449.1"/>
    <property type="molecule type" value="Genomic_DNA"/>
</dbReference>
<evidence type="ECO:0000313" key="3">
    <source>
        <dbReference type="Proteomes" id="UP000018291"/>
    </source>
</evidence>
<feature type="region of interest" description="Disordered" evidence="1">
    <location>
        <begin position="211"/>
        <end position="243"/>
    </location>
</feature>
<gene>
    <name evidence="2" type="ORF">BN381_130007</name>
</gene>
<sequence>MLHDRVSVGRLVPAVAVLAVMLAGLGLLAPATVGAQDVRTYESSLTYNCPTGDGPEITATLEVTNNGDDPIDVVAFQRSFTVAPGDTASETFDEDSLTGFAESPDAITIDDEPVEGLVLATPSCVPQLSYELGISRTCAEQPDGSSADEVTIDVANTGASAIDVEAGTATFAVEAGDTVSQVVSPDVSVDDITVNGLPVDASKVAVIEAPCVGPNPPSSTDDPPSTNDGVAPIAQPLSPTFTG</sequence>
<dbReference type="STRING" id="1229780.BN381_130007"/>
<dbReference type="AlphaFoldDB" id="R4YWC2"/>
<reference evidence="2 3" key="1">
    <citation type="journal article" date="2013" name="ISME J.">
        <title>Metabolic model for the filamentous 'Candidatus Microthrix parvicella' based on genomic and metagenomic analyses.</title>
        <authorList>
            <person name="Jon McIlroy S."/>
            <person name="Kristiansen R."/>
            <person name="Albertsen M."/>
            <person name="Michael Karst S."/>
            <person name="Rossetti S."/>
            <person name="Lund Nielsen J."/>
            <person name="Tandoi V."/>
            <person name="James Seviour R."/>
            <person name="Nielsen P.H."/>
        </authorList>
    </citation>
    <scope>NUCLEOTIDE SEQUENCE [LARGE SCALE GENOMIC DNA]</scope>
    <source>
        <strain evidence="2 3">RN1</strain>
    </source>
</reference>
<dbReference type="HOGENOM" id="CLU_1140944_0_0_11"/>
<accession>R4YWC2</accession>
<evidence type="ECO:0008006" key="4">
    <source>
        <dbReference type="Google" id="ProtNLM"/>
    </source>
</evidence>
<name>R4YWC2_9ACTN</name>
<dbReference type="RefSeq" id="WP_012223943.1">
    <property type="nucleotide sequence ID" value="NZ_HG422565.1"/>
</dbReference>
<comment type="caution">
    <text evidence="2">The sequence shown here is derived from an EMBL/GenBank/DDBJ whole genome shotgun (WGS) entry which is preliminary data.</text>
</comment>
<evidence type="ECO:0000256" key="1">
    <source>
        <dbReference type="SAM" id="MobiDB-lite"/>
    </source>
</evidence>
<dbReference type="Proteomes" id="UP000018291">
    <property type="component" value="Unassembled WGS sequence"/>
</dbReference>
<feature type="compositionally biased region" description="Low complexity" evidence="1">
    <location>
        <begin position="218"/>
        <end position="228"/>
    </location>
</feature>
<keyword evidence="3" id="KW-1185">Reference proteome</keyword>